<evidence type="ECO:0000313" key="3">
    <source>
        <dbReference type="EMBL" id="KAL1206669.1"/>
    </source>
</evidence>
<accession>A0ABD1AR17</accession>
<evidence type="ECO:0000256" key="1">
    <source>
        <dbReference type="SAM" id="MobiDB-lite"/>
    </source>
</evidence>
<protein>
    <recommendedName>
        <fullName evidence="2">NYN domain-containing protein</fullName>
    </recommendedName>
</protein>
<dbReference type="EMBL" id="JBANAX010000497">
    <property type="protein sequence ID" value="KAL1206669.1"/>
    <property type="molecule type" value="Genomic_DNA"/>
</dbReference>
<reference evidence="3 4" key="1">
    <citation type="submission" date="2024-04" db="EMBL/GenBank/DDBJ databases">
        <title>Genome assembly C_amara_ONT_v2.</title>
        <authorList>
            <person name="Yant L."/>
            <person name="Moore C."/>
            <person name="Slenker M."/>
        </authorList>
    </citation>
    <scope>NUCLEOTIDE SEQUENCE [LARGE SCALE GENOMIC DNA]</scope>
    <source>
        <tissue evidence="3">Leaf</tissue>
    </source>
</reference>
<name>A0ABD1AR17_CARAN</name>
<feature type="region of interest" description="Disordered" evidence="1">
    <location>
        <begin position="161"/>
        <end position="207"/>
    </location>
</feature>
<feature type="compositionally biased region" description="Basic residues" evidence="1">
    <location>
        <begin position="196"/>
        <end position="207"/>
    </location>
</feature>
<sequence>MSASNNIYAEAKTAVFWDIEDCKIPNGLDAIDVSHNIRRALANVGYHGTVSIKAYGDGTKAGSFSAEIELVHFPAEHKREKLKEILADFFVWAMDHREPSNLMLLVGDISEDTALLDAIQFLRSQNYNILLAQPQVATGVLLTIPSSAWLWESLSAGGKPIDQTTSSQSVDNTTSACSGSSQGVMPSPPTSERSGRARRKRQSKVRH</sequence>
<feature type="domain" description="NYN" evidence="2">
    <location>
        <begin position="12"/>
        <end position="135"/>
    </location>
</feature>
<feature type="compositionally biased region" description="Polar residues" evidence="1">
    <location>
        <begin position="162"/>
        <end position="184"/>
    </location>
</feature>
<proteinExistence type="predicted"/>
<keyword evidence="4" id="KW-1185">Reference proteome</keyword>
<gene>
    <name evidence="3" type="ORF">V5N11_027229</name>
</gene>
<evidence type="ECO:0000259" key="2">
    <source>
        <dbReference type="Pfam" id="PF01936"/>
    </source>
</evidence>
<dbReference type="PANTHER" id="PTHR14379">
    <property type="entry name" value="LIMKAIN B LKAP"/>
    <property type="match status" value="1"/>
</dbReference>
<dbReference type="PANTHER" id="PTHR14379:SF3">
    <property type="entry name" value="MEIOSIS REGULATOR AND MRNA STABILITY FACTOR 1"/>
    <property type="match status" value="1"/>
</dbReference>
<dbReference type="CDD" id="cd10910">
    <property type="entry name" value="PIN_limkain_b1_N_like"/>
    <property type="match status" value="1"/>
</dbReference>
<evidence type="ECO:0000313" key="4">
    <source>
        <dbReference type="Proteomes" id="UP001558713"/>
    </source>
</evidence>
<dbReference type="Pfam" id="PF01936">
    <property type="entry name" value="NYN"/>
    <property type="match status" value="1"/>
</dbReference>
<dbReference type="AlphaFoldDB" id="A0ABD1AR17"/>
<dbReference type="InterPro" id="IPR024768">
    <property type="entry name" value="Marf1"/>
</dbReference>
<dbReference type="InterPro" id="IPR021139">
    <property type="entry name" value="NYN"/>
</dbReference>
<comment type="caution">
    <text evidence="3">The sequence shown here is derived from an EMBL/GenBank/DDBJ whole genome shotgun (WGS) entry which is preliminary data.</text>
</comment>
<dbReference type="Proteomes" id="UP001558713">
    <property type="component" value="Unassembled WGS sequence"/>
</dbReference>
<organism evidence="3 4">
    <name type="scientific">Cardamine amara subsp. amara</name>
    <dbReference type="NCBI Taxonomy" id="228776"/>
    <lineage>
        <taxon>Eukaryota</taxon>
        <taxon>Viridiplantae</taxon>
        <taxon>Streptophyta</taxon>
        <taxon>Embryophyta</taxon>
        <taxon>Tracheophyta</taxon>
        <taxon>Spermatophyta</taxon>
        <taxon>Magnoliopsida</taxon>
        <taxon>eudicotyledons</taxon>
        <taxon>Gunneridae</taxon>
        <taxon>Pentapetalae</taxon>
        <taxon>rosids</taxon>
        <taxon>malvids</taxon>
        <taxon>Brassicales</taxon>
        <taxon>Brassicaceae</taxon>
        <taxon>Cardamineae</taxon>
        <taxon>Cardamine</taxon>
    </lineage>
</organism>